<protein>
    <submittedName>
        <fullName evidence="1">Uncharacterized protein</fullName>
    </submittedName>
</protein>
<evidence type="ECO:0000313" key="2">
    <source>
        <dbReference type="Proteomes" id="UP000092444"/>
    </source>
</evidence>
<dbReference type="Proteomes" id="UP000092444">
    <property type="component" value="Unassembled WGS sequence"/>
</dbReference>
<evidence type="ECO:0000313" key="1">
    <source>
        <dbReference type="EnsemblMetazoa" id="GMOY004960-PA"/>
    </source>
</evidence>
<sequence>MFAKFDRKNTDPHTENMTGAKHTLPGFGIVDILCSFSAWKASDAHLYIGTRNELPRTFPKSKIDDYVDFRIASVRKSNNNVLILSLQLCHHNIVVVHNGEGKKKIPISKCVAGELSDGMTSSDDESVVAKGGQKVGSLKKGGAERVHCPSDVTYSDTRVLSSSDPLPTVADSRLGKKRKAKTGLHAAPAASAPVVGAAASAASKPVRAEERNAVAGSVGKVKAITTRLQKCVLPPENVSIEATAEILGLSGEYEEILFALLAGERRRMLYIRHLLCWGTPNSAGPETGC</sequence>
<keyword evidence="2" id="KW-1185">Reference proteome</keyword>
<dbReference type="AlphaFoldDB" id="A0A1B0FM90"/>
<dbReference type="EMBL" id="CCAG010005223">
    <property type="status" value="NOT_ANNOTATED_CDS"/>
    <property type="molecule type" value="Genomic_DNA"/>
</dbReference>
<dbReference type="EnsemblMetazoa" id="GMOY004960-RA">
    <property type="protein sequence ID" value="GMOY004960-PA"/>
    <property type="gene ID" value="GMOY004960"/>
</dbReference>
<organism evidence="1 2">
    <name type="scientific">Glossina morsitans morsitans</name>
    <name type="common">Savannah tsetse fly</name>
    <dbReference type="NCBI Taxonomy" id="37546"/>
    <lineage>
        <taxon>Eukaryota</taxon>
        <taxon>Metazoa</taxon>
        <taxon>Ecdysozoa</taxon>
        <taxon>Arthropoda</taxon>
        <taxon>Hexapoda</taxon>
        <taxon>Insecta</taxon>
        <taxon>Pterygota</taxon>
        <taxon>Neoptera</taxon>
        <taxon>Endopterygota</taxon>
        <taxon>Diptera</taxon>
        <taxon>Brachycera</taxon>
        <taxon>Muscomorpha</taxon>
        <taxon>Hippoboscoidea</taxon>
        <taxon>Glossinidae</taxon>
        <taxon>Glossina</taxon>
    </lineage>
</organism>
<dbReference type="VEuPathDB" id="VectorBase:GMOY004960"/>
<dbReference type="PhylomeDB" id="A0A1B0FM90"/>
<accession>A0A1B0FM90</accession>
<name>A0A1B0FM90_GLOMM</name>
<proteinExistence type="predicted"/>
<reference evidence="1" key="1">
    <citation type="submission" date="2020-05" db="UniProtKB">
        <authorList>
            <consortium name="EnsemblMetazoa"/>
        </authorList>
    </citation>
    <scope>IDENTIFICATION</scope>
    <source>
        <strain evidence="1">Yale</strain>
    </source>
</reference>